<name>A0ABN2MJR8_9MICO</name>
<proteinExistence type="predicted"/>
<accession>A0ABN2MJR8</accession>
<feature type="region of interest" description="Disordered" evidence="1">
    <location>
        <begin position="1"/>
        <end position="28"/>
    </location>
</feature>
<gene>
    <name evidence="2" type="ORF">GCM10009750_08450</name>
</gene>
<dbReference type="EMBL" id="BAAANK010000002">
    <property type="protein sequence ID" value="GAA1827280.1"/>
    <property type="molecule type" value="Genomic_DNA"/>
</dbReference>
<feature type="compositionally biased region" description="Basic and acidic residues" evidence="1">
    <location>
        <begin position="1"/>
        <end position="10"/>
    </location>
</feature>
<keyword evidence="3" id="KW-1185">Reference proteome</keyword>
<evidence type="ECO:0000256" key="1">
    <source>
        <dbReference type="SAM" id="MobiDB-lite"/>
    </source>
</evidence>
<reference evidence="2 3" key="1">
    <citation type="journal article" date="2019" name="Int. J. Syst. Evol. Microbiol.">
        <title>The Global Catalogue of Microorganisms (GCM) 10K type strain sequencing project: providing services to taxonomists for standard genome sequencing and annotation.</title>
        <authorList>
            <consortium name="The Broad Institute Genomics Platform"/>
            <consortium name="The Broad Institute Genome Sequencing Center for Infectious Disease"/>
            <person name="Wu L."/>
            <person name="Ma J."/>
        </authorList>
    </citation>
    <scope>NUCLEOTIDE SEQUENCE [LARGE SCALE GENOMIC DNA]</scope>
    <source>
        <strain evidence="2 3">JCM 14323</strain>
    </source>
</reference>
<sequence length="67" mass="7142">MPRALDRETADAVWGAGPATPESGVADPVRRAIRARRASGTQKRGAPEIRDASLQEAVRLGLTSSTW</sequence>
<comment type="caution">
    <text evidence="2">The sequence shown here is derived from an EMBL/GenBank/DDBJ whole genome shotgun (WGS) entry which is preliminary data.</text>
</comment>
<dbReference type="Proteomes" id="UP001501746">
    <property type="component" value="Unassembled WGS sequence"/>
</dbReference>
<evidence type="ECO:0000313" key="2">
    <source>
        <dbReference type="EMBL" id="GAA1827280.1"/>
    </source>
</evidence>
<evidence type="ECO:0000313" key="3">
    <source>
        <dbReference type="Proteomes" id="UP001501746"/>
    </source>
</evidence>
<protein>
    <submittedName>
        <fullName evidence="2">Uncharacterized protein</fullName>
    </submittedName>
</protein>
<organism evidence="2 3">
    <name type="scientific">Agromyces salentinus</name>
    <dbReference type="NCBI Taxonomy" id="269421"/>
    <lineage>
        <taxon>Bacteria</taxon>
        <taxon>Bacillati</taxon>
        <taxon>Actinomycetota</taxon>
        <taxon>Actinomycetes</taxon>
        <taxon>Micrococcales</taxon>
        <taxon>Microbacteriaceae</taxon>
        <taxon>Agromyces</taxon>
    </lineage>
</organism>